<protein>
    <recommendedName>
        <fullName evidence="3">Lysine N-acyltransferase MbtK</fullName>
    </recommendedName>
    <alternativeName>
        <fullName evidence="4">Mycobactin synthase protein K</fullName>
    </alternativeName>
</protein>
<evidence type="ECO:0000313" key="6">
    <source>
        <dbReference type="EMBL" id="ORW32708.1"/>
    </source>
</evidence>
<evidence type="ECO:0000256" key="1">
    <source>
        <dbReference type="ARBA" id="ARBA00003818"/>
    </source>
</evidence>
<organism evidence="7 8">
    <name type="scientific">Mycobacterium paraense</name>
    <dbReference type="NCBI Taxonomy" id="767916"/>
    <lineage>
        <taxon>Bacteria</taxon>
        <taxon>Bacillati</taxon>
        <taxon>Actinomycetota</taxon>
        <taxon>Actinomycetes</taxon>
        <taxon>Mycobacteriales</taxon>
        <taxon>Mycobacteriaceae</taxon>
        <taxon>Mycobacterium</taxon>
        <taxon>Mycobacterium simiae complex</taxon>
    </lineage>
</organism>
<accession>A0A1X2A7B0</accession>
<dbReference type="RefSeq" id="WP_085093500.1">
    <property type="nucleotide sequence ID" value="NZ_JACKVQ010000009.1"/>
</dbReference>
<dbReference type="Pfam" id="PF13523">
    <property type="entry name" value="Acetyltransf_8"/>
    <property type="match status" value="1"/>
</dbReference>
<dbReference type="Proteomes" id="UP000193801">
    <property type="component" value="Unassembled WGS sequence"/>
</dbReference>
<evidence type="ECO:0000313" key="8">
    <source>
        <dbReference type="Proteomes" id="UP000193285"/>
    </source>
</evidence>
<feature type="domain" description="Acyltransferase MbtK/IucB-like conserved" evidence="5">
    <location>
        <begin position="38"/>
        <end position="85"/>
    </location>
</feature>
<reference evidence="8 9" key="1">
    <citation type="journal article" date="2015" name="Emerg. Microbes Infect.">
        <title>Characterization of 17 strains belonging to the Mycobacterium simiae complex and description of Mycobacterium paraense sp. nov.</title>
        <authorList>
            <person name="Fusco da Costa A.R."/>
            <person name="Fedrizzi T."/>
            <person name="Lopes M.L."/>
            <person name="Pecorari M."/>
            <person name="Oliveira da Costa W.L."/>
            <person name="Giacobazzi E."/>
            <person name="da Costa Bahia J.R."/>
            <person name="De Sanctis V."/>
            <person name="Batista Lima K.V."/>
            <person name="Bertorelli R."/>
            <person name="Grottola A."/>
            <person name="Fabio A."/>
            <person name="Mariottini A."/>
            <person name="Ferretti P."/>
            <person name="Di Leva F."/>
            <person name="Fregni Serpini G."/>
            <person name="Tagliazucchi S."/>
            <person name="Rumpianesi F."/>
            <person name="Jousson O."/>
            <person name="Segata N."/>
            <person name="Tortoli E."/>
        </authorList>
    </citation>
    <scope>NUCLEOTIDE SEQUENCE [LARGE SCALE GENOMIC DNA]</scope>
    <source>
        <strain evidence="6 9">FI-07156</strain>
        <strain evidence="7 8">IEC33</strain>
    </source>
</reference>
<dbReference type="InterPro" id="IPR016181">
    <property type="entry name" value="Acyl_CoA_acyltransferase"/>
</dbReference>
<dbReference type="EMBL" id="LQPK01000006">
    <property type="protein sequence ID" value="ORW32708.1"/>
    <property type="molecule type" value="Genomic_DNA"/>
</dbReference>
<dbReference type="InterPro" id="IPR019432">
    <property type="entry name" value="Acyltransferase_MbtK/IucB-like"/>
</dbReference>
<name>A0A1X2A7B0_9MYCO</name>
<dbReference type="GO" id="GO:0019290">
    <property type="term" value="P:siderophore biosynthetic process"/>
    <property type="evidence" value="ECO:0007669"/>
    <property type="project" value="InterPro"/>
</dbReference>
<dbReference type="GO" id="GO:0016410">
    <property type="term" value="F:N-acyltransferase activity"/>
    <property type="evidence" value="ECO:0007669"/>
    <property type="project" value="TreeGrafter"/>
</dbReference>
<dbReference type="Proteomes" id="UP000193285">
    <property type="component" value="Unassembled WGS sequence"/>
</dbReference>
<evidence type="ECO:0000256" key="3">
    <source>
        <dbReference type="ARBA" id="ARBA00020586"/>
    </source>
</evidence>
<comment type="pathway">
    <text evidence="2">Siderophore biosynthesis; mycobactin biosynthesis.</text>
</comment>
<reference evidence="6" key="3">
    <citation type="submission" date="2016-01" db="EMBL/GenBank/DDBJ databases">
        <authorList>
            <person name="Ana R.F.D.C."/>
            <person name="Tarcisio F."/>
            <person name="Maria L.L."/>
            <person name="Monica P."/>
            <person name="Wana L.O.D.C."/>
            <person name="Elisabetta G."/>
            <person name="Jeann R.D.C.B."/>
            <person name="Veronica D.S."/>
            <person name="Karla V.B.L."/>
            <person name="Roberto B."/>
            <person name="Antonella G."/>
            <person name="Anna F."/>
            <person name="Alessandro M."/>
            <person name="Pamela F."/>
            <person name="Francesca D.L."/>
            <person name="Giulia F.S."/>
            <person name="Sara T."/>
            <person name="Fabio R."/>
            <person name="Olivier J."/>
            <person name="Nicola S."/>
            <person name="Enrico T."/>
        </authorList>
    </citation>
    <scope>NUCLEOTIDE SEQUENCE</scope>
    <source>
        <strain evidence="6">FI-07156</strain>
    </source>
</reference>
<sequence length="209" mass="23540">MSEAEVILPRELTDISDEVRSVPPPPGVAEVPAPYAFRLADPDADAEMVAEWMSRPALAEAWESVWPAERWRRHLRAQLDGDYSRPFFASLNGEDHAYIELYRAAKDSIATRYEADPYDLGIHAAIANEGLVNQGIAGYVLPHFVASVLGQEPHCRRIMFDPDYRNKTARRFCERAGCAFLGEHDMSNRRMALYALPRTPGDVPKLREA</sequence>
<reference evidence="7" key="2">
    <citation type="submission" date="2016-01" db="EMBL/GenBank/DDBJ databases">
        <authorList>
            <person name="Oliw E.H."/>
        </authorList>
    </citation>
    <scope>NUCLEOTIDE SEQUENCE</scope>
    <source>
        <strain evidence="7">IEC33</strain>
    </source>
</reference>
<dbReference type="EMBL" id="LQPN01000059">
    <property type="protein sequence ID" value="ORW43116.1"/>
    <property type="molecule type" value="Genomic_DNA"/>
</dbReference>
<proteinExistence type="predicted"/>
<evidence type="ECO:0000256" key="2">
    <source>
        <dbReference type="ARBA" id="ARBA00005102"/>
    </source>
</evidence>
<dbReference type="STRING" id="767916.AWB91_09440"/>
<dbReference type="SUPFAM" id="SSF55729">
    <property type="entry name" value="Acyl-CoA N-acyltransferases (Nat)"/>
    <property type="match status" value="1"/>
</dbReference>
<dbReference type="PANTHER" id="PTHR31438:SF1">
    <property type="entry name" value="LYSINE N-ACYLTRANSFERASE C17G9.06C-RELATED"/>
    <property type="match status" value="1"/>
</dbReference>
<dbReference type="AlphaFoldDB" id="A0A1X2A7B0"/>
<comment type="function">
    <text evidence="1">Acyltransferase required for the direct transfer of medium- to long-chain fatty acyl moieties from a carrier protein (MbtL) on to the epsilon-amino group of lysine residue in the mycobactin core.</text>
</comment>
<dbReference type="PANTHER" id="PTHR31438">
    <property type="entry name" value="LYSINE N-ACYLTRANSFERASE C17G9.06C-RELATED"/>
    <property type="match status" value="1"/>
</dbReference>
<gene>
    <name evidence="7" type="ORF">AWB90_18360</name>
    <name evidence="6" type="ORF">AWB91_09440</name>
</gene>
<comment type="caution">
    <text evidence="7">The sequence shown here is derived from an EMBL/GenBank/DDBJ whole genome shotgun (WGS) entry which is preliminary data.</text>
</comment>
<dbReference type="OrthoDB" id="9087497at2"/>
<evidence type="ECO:0000313" key="7">
    <source>
        <dbReference type="EMBL" id="ORW43116.1"/>
    </source>
</evidence>
<evidence type="ECO:0000259" key="5">
    <source>
        <dbReference type="SMART" id="SM01006"/>
    </source>
</evidence>
<dbReference type="Gene3D" id="3.40.630.30">
    <property type="match status" value="1"/>
</dbReference>
<evidence type="ECO:0000256" key="4">
    <source>
        <dbReference type="ARBA" id="ARBA00031122"/>
    </source>
</evidence>
<dbReference type="SMART" id="SM01006">
    <property type="entry name" value="AlcB"/>
    <property type="match status" value="1"/>
</dbReference>
<evidence type="ECO:0000313" key="9">
    <source>
        <dbReference type="Proteomes" id="UP000193801"/>
    </source>
</evidence>
<dbReference type="UniPathway" id="UPA00011"/>
<keyword evidence="9" id="KW-1185">Reference proteome</keyword>